<proteinExistence type="predicted"/>
<dbReference type="Proteomes" id="UP001157502">
    <property type="component" value="Chromosome 17"/>
</dbReference>
<name>A0ACC2G6K0_DALPE</name>
<sequence>MESDRRGTGAFLTKQKVHPDKMSDTVEPMDCDSVDRSMEHHSDTYVQSTHSGVGHTSANDFLSDASHRSMDSKQLEAETRRHNHHSSYSKETNVDFSWEGPAGPAGSTRDRPLKRDQPSPDLYQAEESEGIQPSAPPDEATFYVKMMGDPFLGKTVLQKNLQSWLNKEFDKKVTINSLSVDGNWATVYITPSSALEDLLKDKDIEIPLKNTSQTATVQFHSTAPSSRQLNKPSTSRIQMTVSATVDLTGCSPTVQLALKTKFSHRFIQKHSLTITGSFEEVEQFHNEVTKVIREAEAGPADLKQKEIICPVPLIHFSYVNQAYRKEIEQIEKINGVKINAEVKVSIQEDSERTGRDCQLTKANKELIDIIQTCASDFDNVRIPLTDVDQGDFMNTLKNIENEKTKLMLNVCGNGCEVFGQKQHLVAVRKALGIQSTGHAPFDMTSVMDHGFTENASGASAGPETPQMIRMDIKDPLLSNGLTMDNTYWDLIMSVFGEKITAIKRKFGVDFIREMSAGKVKVKTRPTHGSVSAESQAISALMRLYQKVATSVMSCRLLDSTQAKNVLNILEEIGPQHGCVLVAEHYGPSKMVGLPEHLNLAVREIEKTLGGPVFRTEDKQRIGSSRDDRLTSTRAQPESTVTRSTVAGATGGVEEENCPICMDTFKDKSTLSCKHEFCGECLRQAVESMGSICPVCKDVFGKVEGNQPEGHMTYHTSNICLPGFSNSGTITINYVIPDGKQTNKHPHPGNLFYGTRRTAYLPNNKEGNEVLHLLRKAFDQKLIFTVGMSRTTGAENSVTWNDIHHKTNTHGGPQGFGYPDPDYLRRVKDELKAKGVK</sequence>
<gene>
    <name evidence="1" type="ORF">DPEC_G00213380</name>
</gene>
<evidence type="ECO:0000313" key="2">
    <source>
        <dbReference type="Proteomes" id="UP001157502"/>
    </source>
</evidence>
<comment type="caution">
    <text evidence="1">The sequence shown here is derived from an EMBL/GenBank/DDBJ whole genome shotgun (WGS) entry which is preliminary data.</text>
</comment>
<dbReference type="EMBL" id="CM055744">
    <property type="protein sequence ID" value="KAJ7999239.1"/>
    <property type="molecule type" value="Genomic_DNA"/>
</dbReference>
<reference evidence="1" key="1">
    <citation type="submission" date="2021-05" db="EMBL/GenBank/DDBJ databases">
        <authorList>
            <person name="Pan Q."/>
            <person name="Jouanno E."/>
            <person name="Zahm M."/>
            <person name="Klopp C."/>
            <person name="Cabau C."/>
            <person name="Louis A."/>
            <person name="Berthelot C."/>
            <person name="Parey E."/>
            <person name="Roest Crollius H."/>
            <person name="Montfort J."/>
            <person name="Robinson-Rechavi M."/>
            <person name="Bouchez O."/>
            <person name="Lampietro C."/>
            <person name="Lopez Roques C."/>
            <person name="Donnadieu C."/>
            <person name="Postlethwait J."/>
            <person name="Bobe J."/>
            <person name="Dillon D."/>
            <person name="Chandos A."/>
            <person name="von Hippel F."/>
            <person name="Guiguen Y."/>
        </authorList>
    </citation>
    <scope>NUCLEOTIDE SEQUENCE</scope>
    <source>
        <strain evidence="1">YG-Jan2019</strain>
    </source>
</reference>
<accession>A0ACC2G6K0</accession>
<organism evidence="1 2">
    <name type="scientific">Dallia pectoralis</name>
    <name type="common">Alaska blackfish</name>
    <dbReference type="NCBI Taxonomy" id="75939"/>
    <lineage>
        <taxon>Eukaryota</taxon>
        <taxon>Metazoa</taxon>
        <taxon>Chordata</taxon>
        <taxon>Craniata</taxon>
        <taxon>Vertebrata</taxon>
        <taxon>Euteleostomi</taxon>
        <taxon>Actinopterygii</taxon>
        <taxon>Neopterygii</taxon>
        <taxon>Teleostei</taxon>
        <taxon>Protacanthopterygii</taxon>
        <taxon>Esociformes</taxon>
        <taxon>Umbridae</taxon>
        <taxon>Dallia</taxon>
    </lineage>
</organism>
<keyword evidence="2" id="KW-1185">Reference proteome</keyword>
<evidence type="ECO:0000313" key="1">
    <source>
        <dbReference type="EMBL" id="KAJ7999239.1"/>
    </source>
</evidence>
<protein>
    <submittedName>
        <fullName evidence="1">Uncharacterized protein</fullName>
    </submittedName>
</protein>